<protein>
    <submittedName>
        <fullName evidence="3">Uncharacterized protein</fullName>
    </submittedName>
</protein>
<evidence type="ECO:0000256" key="2">
    <source>
        <dbReference type="SAM" id="Phobius"/>
    </source>
</evidence>
<dbReference type="Proteomes" id="UP000265848">
    <property type="component" value="Unassembled WGS sequence"/>
</dbReference>
<feature type="region of interest" description="Disordered" evidence="1">
    <location>
        <begin position="28"/>
        <end position="75"/>
    </location>
</feature>
<dbReference type="EMBL" id="QWJJ01000007">
    <property type="protein sequence ID" value="RII38977.1"/>
    <property type="molecule type" value="Genomic_DNA"/>
</dbReference>
<keyword evidence="2" id="KW-1133">Transmembrane helix</keyword>
<reference evidence="3 4" key="1">
    <citation type="submission" date="2018-08" db="EMBL/GenBank/DDBJ databases">
        <title>Pseudooceanicola sediminis CY03 in the family Rhodobacteracea.</title>
        <authorList>
            <person name="Zhang Y.-J."/>
        </authorList>
    </citation>
    <scope>NUCLEOTIDE SEQUENCE [LARGE SCALE GENOMIC DNA]</scope>
    <source>
        <strain evidence="3 4">CY03</strain>
    </source>
</reference>
<sequence>MSALLSRIWLKLVAGVALVMAAVVAARRGGRRSARLDQAREADHRADRGRAAAADALRSDQSPEQIARQNDEAWK</sequence>
<accession>A0A399J2V5</accession>
<name>A0A399J2V5_9RHOB</name>
<dbReference type="AlphaFoldDB" id="A0A399J2V5"/>
<keyword evidence="4" id="KW-1185">Reference proteome</keyword>
<evidence type="ECO:0000313" key="4">
    <source>
        <dbReference type="Proteomes" id="UP000265848"/>
    </source>
</evidence>
<feature type="compositionally biased region" description="Basic and acidic residues" evidence="1">
    <location>
        <begin position="34"/>
        <end position="50"/>
    </location>
</feature>
<evidence type="ECO:0000313" key="3">
    <source>
        <dbReference type="EMBL" id="RII38977.1"/>
    </source>
</evidence>
<keyword evidence="2" id="KW-0812">Transmembrane</keyword>
<feature type="compositionally biased region" description="Low complexity" evidence="1">
    <location>
        <begin position="51"/>
        <end position="60"/>
    </location>
</feature>
<organism evidence="3 4">
    <name type="scientific">Pseudooceanicola sediminis</name>
    <dbReference type="NCBI Taxonomy" id="2211117"/>
    <lineage>
        <taxon>Bacteria</taxon>
        <taxon>Pseudomonadati</taxon>
        <taxon>Pseudomonadota</taxon>
        <taxon>Alphaproteobacteria</taxon>
        <taxon>Rhodobacterales</taxon>
        <taxon>Paracoccaceae</taxon>
        <taxon>Pseudooceanicola</taxon>
    </lineage>
</organism>
<evidence type="ECO:0000256" key="1">
    <source>
        <dbReference type="SAM" id="MobiDB-lite"/>
    </source>
</evidence>
<gene>
    <name evidence="3" type="ORF">DL237_09880</name>
</gene>
<keyword evidence="2" id="KW-0472">Membrane</keyword>
<proteinExistence type="predicted"/>
<dbReference type="RefSeq" id="WP_119398887.1">
    <property type="nucleotide sequence ID" value="NZ_QWJJ01000007.1"/>
</dbReference>
<comment type="caution">
    <text evidence="3">The sequence shown here is derived from an EMBL/GenBank/DDBJ whole genome shotgun (WGS) entry which is preliminary data.</text>
</comment>
<feature type="transmembrane region" description="Helical" evidence="2">
    <location>
        <begin position="6"/>
        <end position="26"/>
    </location>
</feature>